<evidence type="ECO:0000313" key="2">
    <source>
        <dbReference type="EMBL" id="QIN80557.1"/>
    </source>
</evidence>
<evidence type="ECO:0000313" key="3">
    <source>
        <dbReference type="Proteomes" id="UP000502706"/>
    </source>
</evidence>
<keyword evidence="3" id="KW-1185">Reference proteome</keyword>
<dbReference type="InterPro" id="IPR016031">
    <property type="entry name" value="Trp_RNA-bd_attenuator-like_dom"/>
</dbReference>
<dbReference type="Pfam" id="PF01987">
    <property type="entry name" value="AIM24"/>
    <property type="match status" value="1"/>
</dbReference>
<dbReference type="PANTHER" id="PTHR38074:SF1">
    <property type="entry name" value="ALTERED INHERITANCE OF MITOCHONDRIA PROTEIN 24, MITOCHONDRIAL"/>
    <property type="match status" value="1"/>
</dbReference>
<dbReference type="InterPro" id="IPR002838">
    <property type="entry name" value="AIM24"/>
</dbReference>
<proteinExistence type="predicted"/>
<dbReference type="KEGG" id="rmar:GBA65_20885"/>
<gene>
    <name evidence="2" type="ORF">GBA65_20885</name>
</gene>
<reference evidence="2 3" key="1">
    <citation type="submission" date="2019-10" db="EMBL/GenBank/DDBJ databases">
        <title>Rubrobacter sp nov SCSIO 52915 isolated from a deep-sea sediment in the South China Sea.</title>
        <authorList>
            <person name="Chen R.W."/>
        </authorList>
    </citation>
    <scope>NUCLEOTIDE SEQUENCE [LARGE SCALE GENOMIC DNA]</scope>
    <source>
        <strain evidence="2 3">SCSIO 52915</strain>
    </source>
</reference>
<evidence type="ECO:0000256" key="1">
    <source>
        <dbReference type="SAM" id="MobiDB-lite"/>
    </source>
</evidence>
<dbReference type="SUPFAM" id="SSF51219">
    <property type="entry name" value="TRAP-like"/>
    <property type="match status" value="1"/>
</dbReference>
<dbReference type="AlphaFoldDB" id="A0A6G8Q2L6"/>
<dbReference type="PANTHER" id="PTHR38074">
    <property type="entry name" value="ALTERED INHERITANCE OF MITOCHONDRIA PROTEIN 24, MITOCHONDRIAL"/>
    <property type="match status" value="1"/>
</dbReference>
<name>A0A6G8Q2L6_9ACTN</name>
<protein>
    <submittedName>
        <fullName evidence="2">AIM24 family protein</fullName>
    </submittedName>
</protein>
<sequence length="237" mass="25080">MSETNLEQFREVTPAGRFTLQNSSLLKVRLEGDTVQAKLGSMVAYQGGVRFEQKSGGLGRFFKKAMTGEGVQLMTCTGTGDLFLAQDARKIMVIDLNDERMTVNGDSILAFEGNVDWDIRRVEGAGRLAGGLFNVVLEGTGKVAVTSHGEPVLLDTSNPTFADPDSAIAWSGNVRTSVRSDVSFKTFLGRGSGETFQIAFEGPGWVLIQPSEGPTVPEHSHGGGGGGGGMGSLFGDD</sequence>
<feature type="region of interest" description="Disordered" evidence="1">
    <location>
        <begin position="212"/>
        <end position="237"/>
    </location>
</feature>
<feature type="compositionally biased region" description="Gly residues" evidence="1">
    <location>
        <begin position="222"/>
        <end position="237"/>
    </location>
</feature>
<organism evidence="2 3">
    <name type="scientific">Rubrobacter marinus</name>
    <dbReference type="NCBI Taxonomy" id="2653852"/>
    <lineage>
        <taxon>Bacteria</taxon>
        <taxon>Bacillati</taxon>
        <taxon>Actinomycetota</taxon>
        <taxon>Rubrobacteria</taxon>
        <taxon>Rubrobacterales</taxon>
        <taxon>Rubrobacteraceae</taxon>
        <taxon>Rubrobacter</taxon>
    </lineage>
</organism>
<dbReference type="Gene3D" id="3.60.160.10">
    <property type="entry name" value="Mitochondrial biogenesis AIM24"/>
    <property type="match status" value="1"/>
</dbReference>
<dbReference type="RefSeq" id="WP_166398226.1">
    <property type="nucleotide sequence ID" value="NZ_CP045121.1"/>
</dbReference>
<dbReference type="EMBL" id="CP045121">
    <property type="protein sequence ID" value="QIN80557.1"/>
    <property type="molecule type" value="Genomic_DNA"/>
</dbReference>
<dbReference type="InterPro" id="IPR036983">
    <property type="entry name" value="AIM24_sf"/>
</dbReference>
<accession>A0A6G8Q2L6</accession>
<dbReference type="Proteomes" id="UP000502706">
    <property type="component" value="Chromosome"/>
</dbReference>